<name>A0A1D8AZX6_9BACT</name>
<reference evidence="2 3" key="1">
    <citation type="submission" date="2016-06" db="EMBL/GenBank/DDBJ databases">
        <title>Three novel species with peptidoglycan cell walls form the new genus Lacunisphaera gen. nov. in the family Opitutaceae of the verrucomicrobial subdivision 4.</title>
        <authorList>
            <person name="Rast P."/>
            <person name="Gloeckner I."/>
            <person name="Jogler M."/>
            <person name="Boedeker C."/>
            <person name="Jeske O."/>
            <person name="Wiegand S."/>
            <person name="Reinhardt R."/>
            <person name="Schumann P."/>
            <person name="Rohde M."/>
            <person name="Spring S."/>
            <person name="Gloeckner F.O."/>
            <person name="Jogler C."/>
        </authorList>
    </citation>
    <scope>NUCLEOTIDE SEQUENCE [LARGE SCALE GENOMIC DNA]</scope>
    <source>
        <strain evidence="2 3">IG16b</strain>
    </source>
</reference>
<evidence type="ECO:0000313" key="3">
    <source>
        <dbReference type="Proteomes" id="UP000095228"/>
    </source>
</evidence>
<evidence type="ECO:0000313" key="2">
    <source>
        <dbReference type="EMBL" id="AOS46414.1"/>
    </source>
</evidence>
<dbReference type="STRING" id="1838286.Verru16b_03520"/>
<keyword evidence="3" id="KW-1185">Reference proteome</keyword>
<evidence type="ECO:0000256" key="1">
    <source>
        <dbReference type="SAM" id="MobiDB-lite"/>
    </source>
</evidence>
<dbReference type="KEGG" id="obg:Verru16b_03520"/>
<organism evidence="2 3">
    <name type="scientific">Lacunisphaera limnophila</name>
    <dbReference type="NCBI Taxonomy" id="1838286"/>
    <lineage>
        <taxon>Bacteria</taxon>
        <taxon>Pseudomonadati</taxon>
        <taxon>Verrucomicrobiota</taxon>
        <taxon>Opitutia</taxon>
        <taxon>Opitutales</taxon>
        <taxon>Opitutaceae</taxon>
        <taxon>Lacunisphaera</taxon>
    </lineage>
</organism>
<gene>
    <name evidence="2" type="ORF">Verru16b_03520</name>
</gene>
<feature type="compositionally biased region" description="Polar residues" evidence="1">
    <location>
        <begin position="50"/>
        <end position="59"/>
    </location>
</feature>
<dbReference type="Proteomes" id="UP000095228">
    <property type="component" value="Chromosome"/>
</dbReference>
<sequence>MLTFHHSFSTRIFPFGGSDSREANSRGSGLASTRRANSFRSLSAPRPSPRGTTASNATGKRTAHAR</sequence>
<protein>
    <submittedName>
        <fullName evidence="2">Uncharacterized protein</fullName>
    </submittedName>
</protein>
<feature type="region of interest" description="Disordered" evidence="1">
    <location>
        <begin position="1"/>
        <end position="66"/>
    </location>
</feature>
<dbReference type="AlphaFoldDB" id="A0A1D8AZX6"/>
<accession>A0A1D8AZX6</accession>
<proteinExistence type="predicted"/>
<feature type="compositionally biased region" description="Polar residues" evidence="1">
    <location>
        <begin position="1"/>
        <end position="10"/>
    </location>
</feature>
<dbReference type="EMBL" id="CP016094">
    <property type="protein sequence ID" value="AOS46414.1"/>
    <property type="molecule type" value="Genomic_DNA"/>
</dbReference>
<feature type="compositionally biased region" description="Polar residues" evidence="1">
    <location>
        <begin position="25"/>
        <end position="41"/>
    </location>
</feature>